<dbReference type="AlphaFoldDB" id="A0A381XSS1"/>
<gene>
    <name evidence="1" type="ORF">METZ01_LOCUS120609</name>
</gene>
<protein>
    <submittedName>
        <fullName evidence="1">Uncharacterized protein</fullName>
    </submittedName>
</protein>
<evidence type="ECO:0000313" key="1">
    <source>
        <dbReference type="EMBL" id="SVA67755.1"/>
    </source>
</evidence>
<sequence length="31" mass="3806">MFNRWVAYGERICSYGNDEQQDQANLQRTRR</sequence>
<name>A0A381XSS1_9ZZZZ</name>
<proteinExistence type="predicted"/>
<organism evidence="1">
    <name type="scientific">marine metagenome</name>
    <dbReference type="NCBI Taxonomy" id="408172"/>
    <lineage>
        <taxon>unclassified sequences</taxon>
        <taxon>metagenomes</taxon>
        <taxon>ecological metagenomes</taxon>
    </lineage>
</organism>
<accession>A0A381XSS1</accession>
<reference evidence="1" key="1">
    <citation type="submission" date="2018-05" db="EMBL/GenBank/DDBJ databases">
        <authorList>
            <person name="Lanie J.A."/>
            <person name="Ng W.-L."/>
            <person name="Kazmierczak K.M."/>
            <person name="Andrzejewski T.M."/>
            <person name="Davidsen T.M."/>
            <person name="Wayne K.J."/>
            <person name="Tettelin H."/>
            <person name="Glass J.I."/>
            <person name="Rusch D."/>
            <person name="Podicherti R."/>
            <person name="Tsui H.-C.T."/>
            <person name="Winkler M.E."/>
        </authorList>
    </citation>
    <scope>NUCLEOTIDE SEQUENCE</scope>
</reference>
<dbReference type="EMBL" id="UINC01016236">
    <property type="protein sequence ID" value="SVA67755.1"/>
    <property type="molecule type" value="Genomic_DNA"/>
</dbReference>